<accession>A0AAE2CC38</accession>
<evidence type="ECO:0000313" key="3">
    <source>
        <dbReference type="Proteomes" id="UP001293254"/>
    </source>
</evidence>
<dbReference type="AlphaFoldDB" id="A0AAE2CC38"/>
<comment type="caution">
    <text evidence="2">The sequence shown here is derived from an EMBL/GenBank/DDBJ whole genome shotgun (WGS) entry which is preliminary data.</text>
</comment>
<keyword evidence="3" id="KW-1185">Reference proteome</keyword>
<dbReference type="EMBL" id="JACGWO010000010">
    <property type="protein sequence ID" value="KAK4416704.1"/>
    <property type="molecule type" value="Genomic_DNA"/>
</dbReference>
<feature type="compositionally biased region" description="Polar residues" evidence="1">
    <location>
        <begin position="343"/>
        <end position="354"/>
    </location>
</feature>
<dbReference type="Pfam" id="PF01803">
    <property type="entry name" value="LIM_bind"/>
    <property type="match status" value="1"/>
</dbReference>
<dbReference type="InterPro" id="IPR029005">
    <property type="entry name" value="LIM-bd/SEUSS"/>
</dbReference>
<dbReference type="PANTHER" id="PTHR10378">
    <property type="entry name" value="LIM DOMAIN-BINDING PROTEIN"/>
    <property type="match status" value="1"/>
</dbReference>
<feature type="region of interest" description="Disordered" evidence="1">
    <location>
        <begin position="274"/>
        <end position="300"/>
    </location>
</feature>
<reference evidence="2" key="1">
    <citation type="submission" date="2020-06" db="EMBL/GenBank/DDBJ databases">
        <authorList>
            <person name="Li T."/>
            <person name="Hu X."/>
            <person name="Zhang T."/>
            <person name="Song X."/>
            <person name="Zhang H."/>
            <person name="Dai N."/>
            <person name="Sheng W."/>
            <person name="Hou X."/>
            <person name="Wei L."/>
        </authorList>
    </citation>
    <scope>NUCLEOTIDE SEQUENCE</scope>
    <source>
        <strain evidence="2">3651</strain>
        <tissue evidence="2">Leaf</tissue>
    </source>
</reference>
<protein>
    <submittedName>
        <fullName evidence="2">Transcriptional corepressor SEUSS</fullName>
    </submittedName>
</protein>
<name>A0AAE2CC38_9LAMI</name>
<sequence length="493" mass="53745">MESHVPALVRSVSPAFTSPAFLLISRNLHYDAGLHICFASAEISQELLPRLHKVKYDTGASEEHLHIESSNEHQGACGRIFLHYPKAAEESVYDQVRIVRYGQLRVVFSPDLKICSWEFCSQNHEEYIRRSSLIPQVCELGAAVQNYQHSARHSSSVAPQNYKSALIPHQMVEALGMPFISQIGIVKRYVRCLQISEVLNFMNDLIDYSQENRLAPKESIATFPRFGSNASPGKNAEQEPKQQQSPAACLAPHFGALVGARSTSGFYGDRLANTTASTSTGTHEHKRQRTGPSSAFAKTPAHTTSVGFLTPLFGIHPQGAPTALGKSGPGSAAENVHLERKTSVSLQQPSNSNLAGPHNPPSTVDRIIQEVMAAQPHTGAGSITGVSDAENRIGIMPTGSNALGNYTCVGNSVASNRINYIDVENYESRNNGIGSSAPTIGTTSGARMDMVVDVDANLDMFHKDAKGKYLPKEYDDLLFDQFEDFESLHELLK</sequence>
<gene>
    <name evidence="2" type="ORF">Salat_2495900</name>
</gene>
<reference evidence="2" key="2">
    <citation type="journal article" date="2024" name="Plant">
        <title>Genomic evolution and insights into agronomic trait innovations of Sesamum species.</title>
        <authorList>
            <person name="Miao H."/>
            <person name="Wang L."/>
            <person name="Qu L."/>
            <person name="Liu H."/>
            <person name="Sun Y."/>
            <person name="Le M."/>
            <person name="Wang Q."/>
            <person name="Wei S."/>
            <person name="Zheng Y."/>
            <person name="Lin W."/>
            <person name="Duan Y."/>
            <person name="Cao H."/>
            <person name="Xiong S."/>
            <person name="Wang X."/>
            <person name="Wei L."/>
            <person name="Li C."/>
            <person name="Ma Q."/>
            <person name="Ju M."/>
            <person name="Zhao R."/>
            <person name="Li G."/>
            <person name="Mu C."/>
            <person name="Tian Q."/>
            <person name="Mei H."/>
            <person name="Zhang T."/>
            <person name="Gao T."/>
            <person name="Zhang H."/>
        </authorList>
    </citation>
    <scope>NUCLEOTIDE SEQUENCE</scope>
    <source>
        <strain evidence="2">3651</strain>
    </source>
</reference>
<feature type="region of interest" description="Disordered" evidence="1">
    <location>
        <begin position="223"/>
        <end position="246"/>
    </location>
</feature>
<evidence type="ECO:0000256" key="1">
    <source>
        <dbReference type="SAM" id="MobiDB-lite"/>
    </source>
</evidence>
<evidence type="ECO:0000313" key="2">
    <source>
        <dbReference type="EMBL" id="KAK4416704.1"/>
    </source>
</evidence>
<dbReference type="Proteomes" id="UP001293254">
    <property type="component" value="Unassembled WGS sequence"/>
</dbReference>
<organism evidence="2 3">
    <name type="scientific">Sesamum alatum</name>
    <dbReference type="NCBI Taxonomy" id="300844"/>
    <lineage>
        <taxon>Eukaryota</taxon>
        <taxon>Viridiplantae</taxon>
        <taxon>Streptophyta</taxon>
        <taxon>Embryophyta</taxon>
        <taxon>Tracheophyta</taxon>
        <taxon>Spermatophyta</taxon>
        <taxon>Magnoliopsida</taxon>
        <taxon>eudicotyledons</taxon>
        <taxon>Gunneridae</taxon>
        <taxon>Pentapetalae</taxon>
        <taxon>asterids</taxon>
        <taxon>lamiids</taxon>
        <taxon>Lamiales</taxon>
        <taxon>Pedaliaceae</taxon>
        <taxon>Sesamum</taxon>
    </lineage>
</organism>
<feature type="region of interest" description="Disordered" evidence="1">
    <location>
        <begin position="340"/>
        <end position="362"/>
    </location>
</feature>
<proteinExistence type="predicted"/>